<feature type="region of interest" description="Disordered" evidence="3">
    <location>
        <begin position="51"/>
        <end position="88"/>
    </location>
</feature>
<name>A0A167PP91_CORFA</name>
<dbReference type="PANTHER" id="PTHR40619">
    <property type="entry name" value="FUNGAL STAND N-TERMINAL GOODBYE DOMAIN-CONTAINING PROTEIN"/>
    <property type="match status" value="1"/>
</dbReference>
<dbReference type="Proteomes" id="UP000076744">
    <property type="component" value="Unassembled WGS sequence"/>
</dbReference>
<comment type="caution">
    <text evidence="5">The sequence shown here is derived from an EMBL/GenBank/DDBJ whole genome shotgun (WGS) entry which is preliminary data.</text>
</comment>
<gene>
    <name evidence="5" type="ORF">ISF_07397</name>
</gene>
<feature type="compositionally biased region" description="Polar residues" evidence="3">
    <location>
        <begin position="54"/>
        <end position="65"/>
    </location>
</feature>
<feature type="compositionally biased region" description="Basic and acidic residues" evidence="3">
    <location>
        <begin position="66"/>
        <end position="76"/>
    </location>
</feature>
<dbReference type="Pfam" id="PF24883">
    <property type="entry name" value="NPHP3_N"/>
    <property type="match status" value="1"/>
</dbReference>
<dbReference type="AlphaFoldDB" id="A0A167PP91"/>
<evidence type="ECO:0000256" key="1">
    <source>
        <dbReference type="ARBA" id="ARBA00022737"/>
    </source>
</evidence>
<evidence type="ECO:0000256" key="2">
    <source>
        <dbReference type="SAM" id="Coils"/>
    </source>
</evidence>
<dbReference type="STRING" id="1081104.A0A167PP91"/>
<sequence length="693" mass="77585">MSDKKVAAQRSSARGPCREFIRTHLPKNHEAFSNSHVEFDTTVQQYVPFVKGDGTSQNEENSNQHQRLDLLPKDSTSDESNPSRRPFWDEMFPEAMSQLRDSCEEPPKLVDTDSSIRVASGWPEIVTTVELARAKYYNYKGFIGFWKKTRHGLTDDATDAKRLFSLLPDSDYTSVIHCVFDIIADAAKRASQLRKEVEDTLRQMRQKLSDVERVVAVYAGEDEDIVSAAMDVLVSSLQALEGIVLYYSEKRGLKVAASAMWQGGRYKDDFSTCLAGIDSSSRRLIEVTHLAHIQATQSINIKTSEGLEKLGQLQRHHLDMAQQQKRLADRQSELASSGRKIARRQGKLAAELSREVAANELNARANSRNAATSAVAVTGIYLLIQDRHKFERALEREKRRNARLIVELRASEARSRSVSRGRYSLPARGISSDELLGILNLSSSGEEADMATISDSAVLVDRRDQGRAEQLVNNPQFRQWMVQLCSTELLVHGHMRRSRSSITALSLFSAAIVQCLRRDVRFCTLAFFCGQHKDASDQLTGGVGLIKALTLQLLAQYRFTAEDLSFATQDMDLDALEDGQILPICRLFTSLIRCVRNITIFCVLDSVEVYEEPKFLQGMALERALFDILSLTSDDKVKTDVKVLMMSPTATTTILKAFNENDVVSMVGHGQPKGQKNFDEGRLGERLGEVSDC</sequence>
<reference evidence="5 6" key="1">
    <citation type="journal article" date="2016" name="Genome Biol. Evol.">
        <title>Divergent and convergent evolution of fungal pathogenicity.</title>
        <authorList>
            <person name="Shang Y."/>
            <person name="Xiao G."/>
            <person name="Zheng P."/>
            <person name="Cen K."/>
            <person name="Zhan S."/>
            <person name="Wang C."/>
        </authorList>
    </citation>
    <scope>NUCLEOTIDE SEQUENCE [LARGE SCALE GENOMIC DNA]</scope>
    <source>
        <strain evidence="5 6">ARSEF 2679</strain>
    </source>
</reference>
<dbReference type="InterPro" id="IPR056884">
    <property type="entry name" value="NPHP3-like_N"/>
</dbReference>
<evidence type="ECO:0000313" key="6">
    <source>
        <dbReference type="Proteomes" id="UP000076744"/>
    </source>
</evidence>
<feature type="domain" description="Nephrocystin 3-like N-terminal" evidence="4">
    <location>
        <begin position="468"/>
        <end position="647"/>
    </location>
</feature>
<keyword evidence="2" id="KW-0175">Coiled coil</keyword>
<evidence type="ECO:0000259" key="4">
    <source>
        <dbReference type="Pfam" id="PF24883"/>
    </source>
</evidence>
<dbReference type="GeneID" id="30023689"/>
<dbReference type="EMBL" id="AZHB01000021">
    <property type="protein sequence ID" value="OAA56881.1"/>
    <property type="molecule type" value="Genomic_DNA"/>
</dbReference>
<evidence type="ECO:0000313" key="5">
    <source>
        <dbReference type="EMBL" id="OAA56881.1"/>
    </source>
</evidence>
<feature type="coiled-coil region" evidence="2">
    <location>
        <begin position="387"/>
        <end position="414"/>
    </location>
</feature>
<feature type="coiled-coil region" evidence="2">
    <location>
        <begin position="183"/>
        <end position="214"/>
    </location>
</feature>
<keyword evidence="6" id="KW-1185">Reference proteome</keyword>
<dbReference type="OrthoDB" id="5419927at2759"/>
<dbReference type="RefSeq" id="XP_018701912.1">
    <property type="nucleotide sequence ID" value="XM_018851000.1"/>
</dbReference>
<protein>
    <recommendedName>
        <fullName evidence="4">Nephrocystin 3-like N-terminal domain-containing protein</fullName>
    </recommendedName>
</protein>
<accession>A0A167PP91</accession>
<proteinExistence type="predicted"/>
<evidence type="ECO:0000256" key="3">
    <source>
        <dbReference type="SAM" id="MobiDB-lite"/>
    </source>
</evidence>
<dbReference type="PANTHER" id="PTHR40619:SF3">
    <property type="entry name" value="FUNGAL STAND N-TERMINAL GOODBYE DOMAIN-CONTAINING PROTEIN"/>
    <property type="match status" value="1"/>
</dbReference>
<keyword evidence="1" id="KW-0677">Repeat</keyword>
<organism evidence="5 6">
    <name type="scientific">Cordyceps fumosorosea (strain ARSEF 2679)</name>
    <name type="common">Isaria fumosorosea</name>
    <dbReference type="NCBI Taxonomy" id="1081104"/>
    <lineage>
        <taxon>Eukaryota</taxon>
        <taxon>Fungi</taxon>
        <taxon>Dikarya</taxon>
        <taxon>Ascomycota</taxon>
        <taxon>Pezizomycotina</taxon>
        <taxon>Sordariomycetes</taxon>
        <taxon>Hypocreomycetidae</taxon>
        <taxon>Hypocreales</taxon>
        <taxon>Cordycipitaceae</taxon>
        <taxon>Cordyceps</taxon>
    </lineage>
</organism>